<proteinExistence type="inferred from homology"/>
<dbReference type="Gene3D" id="3.10.350.10">
    <property type="entry name" value="LysM domain"/>
    <property type="match status" value="1"/>
</dbReference>
<dbReference type="Gene3D" id="1.10.530.10">
    <property type="match status" value="1"/>
</dbReference>
<dbReference type="InterPro" id="IPR008258">
    <property type="entry name" value="Transglycosylase_SLT_dom_1"/>
</dbReference>
<name>A0A1H4ELN6_9SPHI</name>
<protein>
    <submittedName>
        <fullName evidence="3">Membrane-bound lytic murein transglycosylase D</fullName>
    </submittedName>
</protein>
<dbReference type="CDD" id="cd16894">
    <property type="entry name" value="MltD-like"/>
    <property type="match status" value="1"/>
</dbReference>
<dbReference type="PROSITE" id="PS51782">
    <property type="entry name" value="LYSM"/>
    <property type="match status" value="1"/>
</dbReference>
<dbReference type="CDD" id="cd00118">
    <property type="entry name" value="LysM"/>
    <property type="match status" value="1"/>
</dbReference>
<accession>A0A1H4ELN6</accession>
<reference evidence="3 4" key="1">
    <citation type="submission" date="2016-10" db="EMBL/GenBank/DDBJ databases">
        <authorList>
            <person name="de Groot N.N."/>
        </authorList>
    </citation>
    <scope>NUCLEOTIDE SEQUENCE [LARGE SCALE GENOMIC DNA]</scope>
    <source>
        <strain evidence="3 4">DSM 19033</strain>
    </source>
</reference>
<dbReference type="InterPro" id="IPR023346">
    <property type="entry name" value="Lysozyme-like_dom_sf"/>
</dbReference>
<dbReference type="Pfam" id="PF01464">
    <property type="entry name" value="SLT"/>
    <property type="match status" value="1"/>
</dbReference>
<dbReference type="PANTHER" id="PTHR37423:SF2">
    <property type="entry name" value="MEMBRANE-BOUND LYTIC MUREIN TRANSGLYCOSYLASE C"/>
    <property type="match status" value="1"/>
</dbReference>
<gene>
    <name evidence="3" type="ORF">SAMN05443550_10627</name>
</gene>
<dbReference type="SUPFAM" id="SSF53955">
    <property type="entry name" value="Lysozyme-like"/>
    <property type="match status" value="1"/>
</dbReference>
<dbReference type="STRING" id="425514.SAMN05443550_10627"/>
<dbReference type="PANTHER" id="PTHR37423">
    <property type="entry name" value="SOLUBLE LYTIC MUREIN TRANSGLYCOSYLASE-RELATED"/>
    <property type="match status" value="1"/>
</dbReference>
<dbReference type="SUPFAM" id="SSF54106">
    <property type="entry name" value="LysM domain"/>
    <property type="match status" value="1"/>
</dbReference>
<evidence type="ECO:0000313" key="3">
    <source>
        <dbReference type="EMBL" id="SEA85588.1"/>
    </source>
</evidence>
<dbReference type="Pfam" id="PF01476">
    <property type="entry name" value="LysM"/>
    <property type="match status" value="1"/>
</dbReference>
<dbReference type="RefSeq" id="WP_245735250.1">
    <property type="nucleotide sequence ID" value="NZ_FNRA01000006.1"/>
</dbReference>
<evidence type="ECO:0000313" key="4">
    <source>
        <dbReference type="Proteomes" id="UP000198850"/>
    </source>
</evidence>
<dbReference type="EMBL" id="FNRA01000006">
    <property type="protein sequence ID" value="SEA85588.1"/>
    <property type="molecule type" value="Genomic_DNA"/>
</dbReference>
<dbReference type="InterPro" id="IPR018392">
    <property type="entry name" value="LysM"/>
</dbReference>
<dbReference type="InterPro" id="IPR036779">
    <property type="entry name" value="LysM_dom_sf"/>
</dbReference>
<organism evidence="3 4">
    <name type="scientific">Pedobacter hartonius</name>
    <dbReference type="NCBI Taxonomy" id="425514"/>
    <lineage>
        <taxon>Bacteria</taxon>
        <taxon>Pseudomonadati</taxon>
        <taxon>Bacteroidota</taxon>
        <taxon>Sphingobacteriia</taxon>
        <taxon>Sphingobacteriales</taxon>
        <taxon>Sphingobacteriaceae</taxon>
        <taxon>Pedobacter</taxon>
    </lineage>
</organism>
<evidence type="ECO:0000259" key="2">
    <source>
        <dbReference type="PROSITE" id="PS51782"/>
    </source>
</evidence>
<feature type="domain" description="LysM" evidence="2">
    <location>
        <begin position="350"/>
        <end position="393"/>
    </location>
</feature>
<dbReference type="Proteomes" id="UP000198850">
    <property type="component" value="Unassembled WGS sequence"/>
</dbReference>
<keyword evidence="4" id="KW-1185">Reference proteome</keyword>
<dbReference type="AlphaFoldDB" id="A0A1H4ELN6"/>
<comment type="similarity">
    <text evidence="1">Belongs to the transglycosylase Slt family.</text>
</comment>
<evidence type="ECO:0000256" key="1">
    <source>
        <dbReference type="ARBA" id="ARBA00007734"/>
    </source>
</evidence>
<sequence>MIAFSGYAQEKINRLDSISPISFLSTTYTGDTTAVPLVLENPLFYNYNFTYKKRLDSIQREIPLSYNEAVQRYIDVYAGRKEMMGKMLGLSEYYFPIFENALKAFNVPQELKYLPIIESSMNSHAISRVGATGLWQFMFSTARGYGLNMDNFVDERKDPIQASYAAAKYFKDAYAELGDWLLAIAAYNCGTGNVNRAIAKANSRDFWAIRPFLPLETRNYVPAFIAAIYVMNCPDKHQIKSQKSLFAIKTDTVQVSRFVSLTELAQAMSMEEEDLCTLNPSYKKKIVNGSTELPKRIIMPRVSLASFASIYEVLNDHTVDMSMQVVQASNDDRRLHKKHRESAEEKPAVSWHKVSAGQNLSTIADEYHVEVQDIKVWNKLKGNNLVPGQKLIVSKNSGISKRAETRSGKKYISYREKTGTTRSSGRL</sequence>
<dbReference type="SMART" id="SM00257">
    <property type="entry name" value="LysM"/>
    <property type="match status" value="1"/>
</dbReference>